<evidence type="ECO:0000256" key="1">
    <source>
        <dbReference type="SAM" id="MobiDB-lite"/>
    </source>
</evidence>
<sequence length="69" mass="8460">MFKVWISREDSEDTCRDFYLILPNRMYDSLHTFMDTIEEESCGRDRKAMQAHEEYKRKRHDQERVSIEG</sequence>
<organism evidence="2">
    <name type="scientific">marine sediment metagenome</name>
    <dbReference type="NCBI Taxonomy" id="412755"/>
    <lineage>
        <taxon>unclassified sequences</taxon>
        <taxon>metagenomes</taxon>
        <taxon>ecological metagenomes</taxon>
    </lineage>
</organism>
<name>A0A0F9MJ54_9ZZZZ</name>
<comment type="caution">
    <text evidence="2">The sequence shown here is derived from an EMBL/GenBank/DDBJ whole genome shotgun (WGS) entry which is preliminary data.</text>
</comment>
<proteinExistence type="predicted"/>
<gene>
    <name evidence="2" type="ORF">LCGC14_1068000</name>
</gene>
<reference evidence="2" key="1">
    <citation type="journal article" date="2015" name="Nature">
        <title>Complex archaea that bridge the gap between prokaryotes and eukaryotes.</title>
        <authorList>
            <person name="Spang A."/>
            <person name="Saw J.H."/>
            <person name="Jorgensen S.L."/>
            <person name="Zaremba-Niedzwiedzka K."/>
            <person name="Martijn J."/>
            <person name="Lind A.E."/>
            <person name="van Eijk R."/>
            <person name="Schleper C."/>
            <person name="Guy L."/>
            <person name="Ettema T.J."/>
        </authorList>
    </citation>
    <scope>NUCLEOTIDE SEQUENCE</scope>
</reference>
<feature type="region of interest" description="Disordered" evidence="1">
    <location>
        <begin position="49"/>
        <end position="69"/>
    </location>
</feature>
<accession>A0A0F9MJ54</accession>
<evidence type="ECO:0000313" key="2">
    <source>
        <dbReference type="EMBL" id="KKN07355.1"/>
    </source>
</evidence>
<dbReference type="AlphaFoldDB" id="A0A0F9MJ54"/>
<protein>
    <submittedName>
        <fullName evidence="2">Uncharacterized protein</fullName>
    </submittedName>
</protein>
<dbReference type="EMBL" id="LAZR01004579">
    <property type="protein sequence ID" value="KKN07355.1"/>
    <property type="molecule type" value="Genomic_DNA"/>
</dbReference>